<feature type="transmembrane region" description="Helical" evidence="2">
    <location>
        <begin position="450"/>
        <end position="468"/>
    </location>
</feature>
<protein>
    <submittedName>
        <fullName evidence="3">Uncharacterized protein</fullName>
    </submittedName>
</protein>
<feature type="region of interest" description="Disordered" evidence="1">
    <location>
        <begin position="502"/>
        <end position="531"/>
    </location>
</feature>
<gene>
    <name evidence="3" type="ORF">CLV37_10851</name>
</gene>
<comment type="caution">
    <text evidence="3">The sequence shown here is derived from an EMBL/GenBank/DDBJ whole genome shotgun (WGS) entry which is preliminary data.</text>
</comment>
<proteinExistence type="predicted"/>
<organism evidence="3 4">
    <name type="scientific">Kineococcus rhizosphaerae</name>
    <dbReference type="NCBI Taxonomy" id="559628"/>
    <lineage>
        <taxon>Bacteria</taxon>
        <taxon>Bacillati</taxon>
        <taxon>Actinomycetota</taxon>
        <taxon>Actinomycetes</taxon>
        <taxon>Kineosporiales</taxon>
        <taxon>Kineosporiaceae</taxon>
        <taxon>Kineococcus</taxon>
    </lineage>
</organism>
<evidence type="ECO:0000256" key="2">
    <source>
        <dbReference type="SAM" id="Phobius"/>
    </source>
</evidence>
<feature type="transmembrane region" description="Helical" evidence="2">
    <location>
        <begin position="246"/>
        <end position="265"/>
    </location>
</feature>
<evidence type="ECO:0000256" key="1">
    <source>
        <dbReference type="SAM" id="MobiDB-lite"/>
    </source>
</evidence>
<evidence type="ECO:0000313" key="4">
    <source>
        <dbReference type="Proteomes" id="UP000238083"/>
    </source>
</evidence>
<feature type="region of interest" description="Disordered" evidence="1">
    <location>
        <begin position="397"/>
        <end position="430"/>
    </location>
</feature>
<keyword evidence="2" id="KW-0812">Transmembrane</keyword>
<keyword evidence="2" id="KW-0472">Membrane</keyword>
<dbReference type="Proteomes" id="UP000238083">
    <property type="component" value="Unassembled WGS sequence"/>
</dbReference>
<keyword evidence="2" id="KW-1133">Transmembrane helix</keyword>
<feature type="transmembrane region" description="Helical" evidence="2">
    <location>
        <begin position="480"/>
        <end position="499"/>
    </location>
</feature>
<reference evidence="3 4" key="1">
    <citation type="submission" date="2018-03" db="EMBL/GenBank/DDBJ databases">
        <title>Genomic Encyclopedia of Archaeal and Bacterial Type Strains, Phase II (KMG-II): from individual species to whole genera.</title>
        <authorList>
            <person name="Goeker M."/>
        </authorList>
    </citation>
    <scope>NUCLEOTIDE SEQUENCE [LARGE SCALE GENOMIC DNA]</scope>
    <source>
        <strain evidence="3 4">DSM 19711</strain>
    </source>
</reference>
<name>A0A2T0R1J8_9ACTN</name>
<keyword evidence="4" id="KW-1185">Reference proteome</keyword>
<evidence type="ECO:0000313" key="3">
    <source>
        <dbReference type="EMBL" id="PRY13383.1"/>
    </source>
</evidence>
<dbReference type="EMBL" id="PVZF01000008">
    <property type="protein sequence ID" value="PRY13383.1"/>
    <property type="molecule type" value="Genomic_DNA"/>
</dbReference>
<sequence length="531" mass="55593">MGADVEHLGAPTWTAGPPLPVVPGDVEIAPANGPSPWTWVGARVRARVRGGALVVSGPRGQLDRVELGGGRTTQAWLVDARDLPAAVRRDLGVDWAAVLLAGPDGVHRVVDLDVWGRLREREVQGDSRAEGVDTFYTDQDGAVGLADPFDVDLRTPQEAAAPWASALAAAGLRLRPLELAPGDVSLAAAGHPSIAGVARLRTPQARDTASRAVAITTLLVVCLLPVPVIAAQELLDGRWDRRTADLALAVPGALWALAVLIAALWSTGRALADVRAERAGDRPRDLLWRPVKQPSRAVTGAFAARARVDAVRDEHGEALVVVGAGAARWLPRSGAHAVRRARLLDTGDGHPHLLLESEQGLAWAALPTADWCAGGPDGAARLAAALGLAFCVAPPPGPPARPSRRRPRTATSADVPWSGRHEESGWARPATFRGDVAPTARRGRSGSLRALPWVLLGLGLLWPLPLLAGAVDVASARGVALLGALVLSVAPAVAACVLVRDRRGRERSPHPTGAHPEGRGRSPVTQTTTVR</sequence>
<feature type="transmembrane region" description="Helical" evidence="2">
    <location>
        <begin position="209"/>
        <end position="231"/>
    </location>
</feature>
<accession>A0A2T0R1J8</accession>
<dbReference type="AlphaFoldDB" id="A0A2T0R1J8"/>